<dbReference type="AlphaFoldDB" id="A0AA35ZWU3"/>
<evidence type="ECO:0000313" key="3">
    <source>
        <dbReference type="Proteomes" id="UP001177003"/>
    </source>
</evidence>
<gene>
    <name evidence="2" type="ORF">LSALG_LOCUS37862</name>
</gene>
<sequence length="328" mass="36124">MKVLGPNTFGLMKQSRKSAKGTFQVLKDVVKFGNFAETEGVQASSTPIAIVDEEHVTPSRSNISSSVEVSNDDDYDSNDIGDMSFCLSVPPKEPVNEVVIIPAETETEINIFRQPNILTPEQMDALIKELQSTARKPHQAVYVSVESPSEIDEGTFASGSSFVPPPPEHDVASIKASKILAFRDSIPHSESGKAPKTSERVVIRPAPDSNIDQHLSSGPATVEERREKQKKGFEVDKNMGVVKWSSELFHVPFHNPTNDPNAWAFKNFLEDKSRHKFASVSTASSFVRKVKGIIDPCTNKTMVNVMRLPTRKTKKIPLSQPIPDGSIK</sequence>
<feature type="region of interest" description="Disordered" evidence="1">
    <location>
        <begin position="208"/>
        <end position="230"/>
    </location>
</feature>
<dbReference type="EMBL" id="OX465084">
    <property type="protein sequence ID" value="CAI9299137.1"/>
    <property type="molecule type" value="Genomic_DNA"/>
</dbReference>
<protein>
    <submittedName>
        <fullName evidence="2">Uncharacterized protein</fullName>
    </submittedName>
</protein>
<dbReference type="Proteomes" id="UP001177003">
    <property type="component" value="Chromosome 8"/>
</dbReference>
<name>A0AA35ZWU3_LACSI</name>
<evidence type="ECO:0000256" key="1">
    <source>
        <dbReference type="SAM" id="MobiDB-lite"/>
    </source>
</evidence>
<keyword evidence="3" id="KW-1185">Reference proteome</keyword>
<reference evidence="2" key="1">
    <citation type="submission" date="2023-04" db="EMBL/GenBank/DDBJ databases">
        <authorList>
            <person name="Vijverberg K."/>
            <person name="Xiong W."/>
            <person name="Schranz E."/>
        </authorList>
    </citation>
    <scope>NUCLEOTIDE SEQUENCE</scope>
</reference>
<organism evidence="2 3">
    <name type="scientific">Lactuca saligna</name>
    <name type="common">Willowleaf lettuce</name>
    <dbReference type="NCBI Taxonomy" id="75948"/>
    <lineage>
        <taxon>Eukaryota</taxon>
        <taxon>Viridiplantae</taxon>
        <taxon>Streptophyta</taxon>
        <taxon>Embryophyta</taxon>
        <taxon>Tracheophyta</taxon>
        <taxon>Spermatophyta</taxon>
        <taxon>Magnoliopsida</taxon>
        <taxon>eudicotyledons</taxon>
        <taxon>Gunneridae</taxon>
        <taxon>Pentapetalae</taxon>
        <taxon>asterids</taxon>
        <taxon>campanulids</taxon>
        <taxon>Asterales</taxon>
        <taxon>Asteraceae</taxon>
        <taxon>Cichorioideae</taxon>
        <taxon>Cichorieae</taxon>
        <taxon>Lactucinae</taxon>
        <taxon>Lactuca</taxon>
    </lineage>
</organism>
<feature type="compositionally biased region" description="Polar residues" evidence="1">
    <location>
        <begin position="210"/>
        <end position="219"/>
    </location>
</feature>
<evidence type="ECO:0000313" key="2">
    <source>
        <dbReference type="EMBL" id="CAI9299137.1"/>
    </source>
</evidence>
<proteinExistence type="predicted"/>
<accession>A0AA35ZWU3</accession>